<reference evidence="3 4" key="1">
    <citation type="submission" date="2016-10" db="EMBL/GenBank/DDBJ databases">
        <authorList>
            <person name="Varghese N."/>
            <person name="Submissions S."/>
        </authorList>
    </citation>
    <scope>NUCLEOTIDE SEQUENCE [LARGE SCALE GENOMIC DNA]</scope>
    <source>
        <strain evidence="3 4">BS2777</strain>
    </source>
</reference>
<accession>A0AAE8KYR2</accession>
<dbReference type="EMBL" id="LT629801">
    <property type="protein sequence ID" value="SDV00507.1"/>
    <property type="molecule type" value="Genomic_DNA"/>
</dbReference>
<feature type="active site" evidence="2">
    <location>
        <position position="47"/>
    </location>
</feature>
<dbReference type="Pfam" id="PF02567">
    <property type="entry name" value="PhzC-PhzF"/>
    <property type="match status" value="1"/>
</dbReference>
<dbReference type="GO" id="GO:0005737">
    <property type="term" value="C:cytoplasm"/>
    <property type="evidence" value="ECO:0007669"/>
    <property type="project" value="TreeGrafter"/>
</dbReference>
<evidence type="ECO:0000256" key="2">
    <source>
        <dbReference type="PIRSR" id="PIRSR016184-1"/>
    </source>
</evidence>
<dbReference type="PANTHER" id="PTHR13774">
    <property type="entry name" value="PHENAZINE BIOSYNTHESIS PROTEIN"/>
    <property type="match status" value="1"/>
</dbReference>
<dbReference type="InterPro" id="IPR003719">
    <property type="entry name" value="Phenazine_PhzF-like"/>
</dbReference>
<dbReference type="RefSeq" id="WP_034138534.1">
    <property type="nucleotide sequence ID" value="NZ_BAAAEG010000001.1"/>
</dbReference>
<dbReference type="SUPFAM" id="SSF54506">
    <property type="entry name" value="Diaminopimelate epimerase-like"/>
    <property type="match status" value="1"/>
</dbReference>
<dbReference type="NCBIfam" id="TIGR00654">
    <property type="entry name" value="PhzF_family"/>
    <property type="match status" value="1"/>
</dbReference>
<gene>
    <name evidence="3" type="ORF">SAMN04490209_1738</name>
</gene>
<evidence type="ECO:0000256" key="1">
    <source>
        <dbReference type="ARBA" id="ARBA00008270"/>
    </source>
</evidence>
<dbReference type="PIRSF" id="PIRSF016184">
    <property type="entry name" value="PhzC_PhzF"/>
    <property type="match status" value="1"/>
</dbReference>
<dbReference type="AlphaFoldDB" id="A0AAE8KYR2"/>
<dbReference type="GO" id="GO:0016853">
    <property type="term" value="F:isomerase activity"/>
    <property type="evidence" value="ECO:0007669"/>
    <property type="project" value="TreeGrafter"/>
</dbReference>
<organism evidence="3 4">
    <name type="scientific">Pseudomonas rhodesiae</name>
    <dbReference type="NCBI Taxonomy" id="76760"/>
    <lineage>
        <taxon>Bacteria</taxon>
        <taxon>Pseudomonadati</taxon>
        <taxon>Pseudomonadota</taxon>
        <taxon>Gammaproteobacteria</taxon>
        <taxon>Pseudomonadales</taxon>
        <taxon>Pseudomonadaceae</taxon>
        <taxon>Pseudomonas</taxon>
    </lineage>
</organism>
<comment type="similarity">
    <text evidence="1">Belongs to the PhzF family.</text>
</comment>
<proteinExistence type="inferred from homology"/>
<keyword evidence="4" id="KW-1185">Reference proteome</keyword>
<dbReference type="Proteomes" id="UP000182085">
    <property type="component" value="Chromosome I"/>
</dbReference>
<evidence type="ECO:0000313" key="4">
    <source>
        <dbReference type="Proteomes" id="UP000182085"/>
    </source>
</evidence>
<evidence type="ECO:0000313" key="3">
    <source>
        <dbReference type="EMBL" id="SDV00507.1"/>
    </source>
</evidence>
<dbReference type="Gene3D" id="3.10.310.10">
    <property type="entry name" value="Diaminopimelate Epimerase, Chain A, domain 1"/>
    <property type="match status" value="2"/>
</dbReference>
<sequence length="293" mass="31401">MHSVSFKQVDVFTFERYKGNPVAVVLDAKGLSDAEMQQIANWTNLSETTFVLPKTQEQADYRVRIFTPGSELPFAGHPTIGTAHALIEAGAIVPTDGVVVQECGAGLVRLDVTIDEAGKQLISFELPHPKFEPFDAQRIDELEACLGTSISREYPPVLVDVGARWVVVQLASAQQVIANKPDLQSMKVSNLRDRATGVIVFGKYPVDGTADVEIRAFAPACGVSEDPVCGSGNGAMAAFIRHTGQAEAFGSQFRASQGQILGRAGFINLEVSDEVIKVGGEAVTCIDGLINLR</sequence>
<protein>
    <submittedName>
        <fullName evidence="3">Phenazine biosynthesis protein PhzF family</fullName>
    </submittedName>
</protein>
<dbReference type="PANTHER" id="PTHR13774:SF32">
    <property type="entry name" value="ANTISENSE-ENHANCING SEQUENCE 1"/>
    <property type="match status" value="1"/>
</dbReference>
<name>A0AAE8KYR2_9PSED</name>